<dbReference type="PANTHER" id="PTHR11203">
    <property type="entry name" value="CLEAVAGE AND POLYADENYLATION SPECIFICITY FACTOR FAMILY MEMBER"/>
    <property type="match status" value="1"/>
</dbReference>
<evidence type="ECO:0000259" key="2">
    <source>
        <dbReference type="SMART" id="SM00849"/>
    </source>
</evidence>
<dbReference type="CDD" id="cd16295">
    <property type="entry name" value="TTHA0252-CPSF-like_MBL-fold"/>
    <property type="match status" value="1"/>
</dbReference>
<sequence length="453" mass="49494">MNIQFLGATGTVTGSKYLLSAGSSKILVDCGLFQGYKPLRLRNWEHLPLHPAELDAVVLTHAHLDHSGYLPLLVKNGFKGKIFCSEATFDLCKILLPDSGHLQEEEAGYANRHGFSKHSPALPLYSEADAVRALAFFSPVSFDTDFQVCEGLRARLLRAGHILGAAIVILKNGDTTITFSGDLGRPNDLIMLPPSIVEKTDYLVVESTYGNRRHDPADPAILLGKTIRETAERGGVTIIPSFAVGRAQAVLYAIHLLKENGDIPATLPIYLNSPMAVNATEIYHRHARDHRLDYVQCEAMFHTATIVNSVEESIALNKKQRPMVIVAASGMATGGRVLHHLKAFAPDPRNTVLFTGFQAGGTRGASMVAGADAIKIHGEYVPLRAQVRQIDNMSAHADADEILAWLSHFSAAPKQTFITHGEPPAADGLRKRIEEQLHWACRLPDYLESVELP</sequence>
<dbReference type="RefSeq" id="WP_061537189.1">
    <property type="nucleotide sequence ID" value="NZ_CP013235.1"/>
</dbReference>
<dbReference type="InterPro" id="IPR036866">
    <property type="entry name" value="RibonucZ/Hydroxyglut_hydro"/>
</dbReference>
<dbReference type="SMART" id="SM00849">
    <property type="entry name" value="Lactamase_B"/>
    <property type="match status" value="1"/>
</dbReference>
<dbReference type="InterPro" id="IPR001279">
    <property type="entry name" value="Metallo-B-lactamas"/>
</dbReference>
<dbReference type="Pfam" id="PF07521">
    <property type="entry name" value="RMMBL"/>
    <property type="match status" value="1"/>
</dbReference>
<dbReference type="InterPro" id="IPR011108">
    <property type="entry name" value="RMMBL"/>
</dbReference>
<dbReference type="PANTHER" id="PTHR11203:SF37">
    <property type="entry name" value="INTEGRATOR COMPLEX SUBUNIT 11"/>
    <property type="match status" value="1"/>
</dbReference>
<dbReference type="Proteomes" id="UP000071778">
    <property type="component" value="Chromosome"/>
</dbReference>
<dbReference type="Pfam" id="PF00753">
    <property type="entry name" value="Lactamase_B"/>
    <property type="match status" value="1"/>
</dbReference>
<dbReference type="AlphaFoldDB" id="A0A127QIU8"/>
<dbReference type="SMART" id="SM01027">
    <property type="entry name" value="Beta-Casp"/>
    <property type="match status" value="1"/>
</dbReference>
<dbReference type="EMBL" id="CP013235">
    <property type="protein sequence ID" value="AMP10008.1"/>
    <property type="molecule type" value="Genomic_DNA"/>
</dbReference>
<protein>
    <submittedName>
        <fullName evidence="4">Metallo-beta-lactamase superfamily protein</fullName>
    </submittedName>
</protein>
<dbReference type="PATRIC" id="fig|279058.18.peg.2225"/>
<dbReference type="InterPro" id="IPR022712">
    <property type="entry name" value="Beta_Casp"/>
</dbReference>
<dbReference type="InterPro" id="IPR050698">
    <property type="entry name" value="MBL"/>
</dbReference>
<dbReference type="SUPFAM" id="SSF56281">
    <property type="entry name" value="Metallo-hydrolase/oxidoreductase"/>
    <property type="match status" value="1"/>
</dbReference>
<evidence type="ECO:0000259" key="3">
    <source>
        <dbReference type="SMART" id="SM01027"/>
    </source>
</evidence>
<gene>
    <name evidence="4" type="ORF">CAter282_2258</name>
</gene>
<accession>A0A127QIU8</accession>
<feature type="domain" description="Metallo-beta-lactamase" evidence="2">
    <location>
        <begin position="13"/>
        <end position="225"/>
    </location>
</feature>
<name>A0A127QIU8_9BURK</name>
<dbReference type="Pfam" id="PF10996">
    <property type="entry name" value="Beta-Casp"/>
    <property type="match status" value="1"/>
</dbReference>
<evidence type="ECO:0000313" key="5">
    <source>
        <dbReference type="Proteomes" id="UP000071778"/>
    </source>
</evidence>
<evidence type="ECO:0000256" key="1">
    <source>
        <dbReference type="ARBA" id="ARBA00022801"/>
    </source>
</evidence>
<dbReference type="GO" id="GO:0004521">
    <property type="term" value="F:RNA endonuclease activity"/>
    <property type="evidence" value="ECO:0007669"/>
    <property type="project" value="TreeGrafter"/>
</dbReference>
<feature type="domain" description="Beta-Casp" evidence="3">
    <location>
        <begin position="247"/>
        <end position="367"/>
    </location>
</feature>
<dbReference type="Gene3D" id="3.40.50.10890">
    <property type="match status" value="1"/>
</dbReference>
<proteinExistence type="predicted"/>
<keyword evidence="1" id="KW-0378">Hydrolase</keyword>
<organism evidence="4 5">
    <name type="scientific">Collimonas arenae</name>
    <dbReference type="NCBI Taxonomy" id="279058"/>
    <lineage>
        <taxon>Bacteria</taxon>
        <taxon>Pseudomonadati</taxon>
        <taxon>Pseudomonadota</taxon>
        <taxon>Betaproteobacteria</taxon>
        <taxon>Burkholderiales</taxon>
        <taxon>Oxalobacteraceae</taxon>
        <taxon>Collimonas</taxon>
    </lineage>
</organism>
<reference evidence="4 5" key="1">
    <citation type="submission" date="2015-11" db="EMBL/GenBank/DDBJ databases">
        <title>Exploring the genomic traits of fungus-feeding bacterial genus Collimonas.</title>
        <authorList>
            <person name="Song C."/>
            <person name="Schmidt R."/>
            <person name="de Jager V."/>
            <person name="Krzyzanowska D."/>
            <person name="Jongedijk E."/>
            <person name="Cankar K."/>
            <person name="Beekwilder J."/>
            <person name="van Veen A."/>
            <person name="de Boer W."/>
            <person name="van Veen J.A."/>
            <person name="Garbeva P."/>
        </authorList>
    </citation>
    <scope>NUCLEOTIDE SEQUENCE [LARGE SCALE GENOMIC DNA]</scope>
    <source>
        <strain evidence="4 5">Ter282</strain>
    </source>
</reference>
<dbReference type="GO" id="GO:0016787">
    <property type="term" value="F:hydrolase activity"/>
    <property type="evidence" value="ECO:0007669"/>
    <property type="project" value="UniProtKB-KW"/>
</dbReference>
<keyword evidence="5" id="KW-1185">Reference proteome</keyword>
<evidence type="ECO:0000313" key="4">
    <source>
        <dbReference type="EMBL" id="AMP10008.1"/>
    </source>
</evidence>
<dbReference type="Gene3D" id="3.60.15.10">
    <property type="entry name" value="Ribonuclease Z/Hydroxyacylglutathione hydrolase-like"/>
    <property type="match status" value="1"/>
</dbReference>